<protein>
    <recommendedName>
        <fullName evidence="3">2OG-Fe(II) oxygenase</fullName>
    </recommendedName>
</protein>
<organism evidence="1 2">
    <name type="scientific">SAR86 cluster bacterium</name>
    <dbReference type="NCBI Taxonomy" id="2030880"/>
    <lineage>
        <taxon>Bacteria</taxon>
        <taxon>Pseudomonadati</taxon>
        <taxon>Pseudomonadota</taxon>
        <taxon>Gammaproteobacteria</taxon>
        <taxon>SAR86 cluster</taxon>
    </lineage>
</organism>
<evidence type="ECO:0000313" key="2">
    <source>
        <dbReference type="Proteomes" id="UP000218172"/>
    </source>
</evidence>
<proteinExistence type="predicted"/>
<dbReference type="Proteomes" id="UP000218172">
    <property type="component" value="Unassembled WGS sequence"/>
</dbReference>
<dbReference type="AlphaFoldDB" id="A0A2A4MQK7"/>
<dbReference type="NCBIfam" id="TIGR02466">
    <property type="entry name" value="TIGR02466 family protein"/>
    <property type="match status" value="1"/>
</dbReference>
<gene>
    <name evidence="1" type="ORF">COC19_03475</name>
</gene>
<sequence>MAQGIPMNCEMMNLFATPLYKSALEQSLTEKEIDYIKQQLQDPVKAISNLSSKNKNVLDAPELAGIRAALQERLDDYLHTVFKSSNKVSLQITQSWLSVTRKGESHHSHLHPNSVVSGVLYINVAKDDGINFYRNEDMLWYDLVREKENYYNASRYFVGVQAGDVLLFPSNLKHGVREVHDNIERVSLAFNSFFTGELGRDGFSNSLKISIG</sequence>
<reference evidence="2" key="1">
    <citation type="submission" date="2017-08" db="EMBL/GenBank/DDBJ databases">
        <title>A dynamic microbial community with high functional redundancy inhabits the cold, oxic subseafloor aquifer.</title>
        <authorList>
            <person name="Tully B.J."/>
            <person name="Wheat C.G."/>
            <person name="Glazer B.T."/>
            <person name="Huber J.A."/>
        </authorList>
    </citation>
    <scope>NUCLEOTIDE SEQUENCE [LARGE SCALE GENOMIC DNA]</scope>
</reference>
<dbReference type="Gene3D" id="2.60.120.620">
    <property type="entry name" value="q2cbj1_9rhob like domain"/>
    <property type="match status" value="1"/>
</dbReference>
<comment type="caution">
    <text evidence="1">The sequence shown here is derived from an EMBL/GenBank/DDBJ whole genome shotgun (WGS) entry which is preliminary data.</text>
</comment>
<evidence type="ECO:0008006" key="3">
    <source>
        <dbReference type="Google" id="ProtNLM"/>
    </source>
</evidence>
<name>A0A2A4MQK7_9GAMM</name>
<dbReference type="Pfam" id="PF13759">
    <property type="entry name" value="2OG-FeII_Oxy_5"/>
    <property type="match status" value="1"/>
</dbReference>
<dbReference type="InterPro" id="IPR012668">
    <property type="entry name" value="CHP02466"/>
</dbReference>
<dbReference type="EMBL" id="NVQR01000047">
    <property type="protein sequence ID" value="PCH62027.1"/>
    <property type="molecule type" value="Genomic_DNA"/>
</dbReference>
<evidence type="ECO:0000313" key="1">
    <source>
        <dbReference type="EMBL" id="PCH62027.1"/>
    </source>
</evidence>
<accession>A0A2A4MQK7</accession>